<keyword evidence="3" id="KW-1185">Reference proteome</keyword>
<keyword evidence="1" id="KW-1133">Transmembrane helix</keyword>
<protein>
    <submittedName>
        <fullName evidence="2">ABC transporter permease</fullName>
    </submittedName>
</protein>
<evidence type="ECO:0000256" key="1">
    <source>
        <dbReference type="SAM" id="Phobius"/>
    </source>
</evidence>
<dbReference type="EMBL" id="JAPWIJ010000006">
    <property type="protein sequence ID" value="MCZ4519948.1"/>
    <property type="molecule type" value="Genomic_DNA"/>
</dbReference>
<name>A0ABT4MGJ8_9NOCA</name>
<keyword evidence="1" id="KW-0812">Transmembrane</keyword>
<keyword evidence="1" id="KW-0472">Membrane</keyword>
<accession>A0ABT4MGJ8</accession>
<feature type="transmembrane region" description="Helical" evidence="1">
    <location>
        <begin position="108"/>
        <end position="130"/>
    </location>
</feature>
<comment type="caution">
    <text evidence="2">The sequence shown here is derived from an EMBL/GenBank/DDBJ whole genome shotgun (WGS) entry which is preliminary data.</text>
</comment>
<feature type="transmembrane region" description="Helical" evidence="1">
    <location>
        <begin position="49"/>
        <end position="72"/>
    </location>
</feature>
<evidence type="ECO:0000313" key="2">
    <source>
        <dbReference type="EMBL" id="MCZ4519948.1"/>
    </source>
</evidence>
<feature type="transmembrane region" description="Helical" evidence="1">
    <location>
        <begin position="220"/>
        <end position="239"/>
    </location>
</feature>
<evidence type="ECO:0000313" key="3">
    <source>
        <dbReference type="Proteomes" id="UP001081071"/>
    </source>
</evidence>
<feature type="transmembrane region" description="Helical" evidence="1">
    <location>
        <begin position="136"/>
        <end position="156"/>
    </location>
</feature>
<dbReference type="Pfam" id="PF12730">
    <property type="entry name" value="ABC2_membrane_4"/>
    <property type="match status" value="1"/>
</dbReference>
<feature type="transmembrane region" description="Helical" evidence="1">
    <location>
        <begin position="14"/>
        <end position="37"/>
    </location>
</feature>
<dbReference type="RefSeq" id="WP_269605750.1">
    <property type="nucleotide sequence ID" value="NZ_JAPWIJ010000006.1"/>
</dbReference>
<gene>
    <name evidence="2" type="ORF">O4220_15655</name>
</gene>
<dbReference type="Proteomes" id="UP001081071">
    <property type="component" value="Unassembled WGS sequence"/>
</dbReference>
<reference evidence="2" key="1">
    <citation type="submission" date="2022-12" db="EMBL/GenBank/DDBJ databases">
        <authorList>
            <person name="Krivoruchko A.V."/>
            <person name="Elkin A."/>
        </authorList>
    </citation>
    <scope>NUCLEOTIDE SEQUENCE</scope>
    <source>
        <strain evidence="2">IEGM 1391</strain>
    </source>
</reference>
<feature type="transmembrane region" description="Helical" evidence="1">
    <location>
        <begin position="168"/>
        <end position="187"/>
    </location>
</feature>
<organism evidence="2 3">
    <name type="scientific">Rhodococcus ruber</name>
    <dbReference type="NCBI Taxonomy" id="1830"/>
    <lineage>
        <taxon>Bacteria</taxon>
        <taxon>Bacillati</taxon>
        <taxon>Actinomycetota</taxon>
        <taxon>Actinomycetes</taxon>
        <taxon>Mycobacteriales</taxon>
        <taxon>Nocardiaceae</taxon>
        <taxon>Rhodococcus</taxon>
    </lineage>
</organism>
<proteinExistence type="predicted"/>
<sequence>MTTVRNEIAKLRHLHIGAIAALLVAAIVGLTFVGALTAATSNDSTAVSWALPLAGLSLAVPIASPLLIAVMASRTVEVEHQSNGWMLNQTTGADRGALVRAKLVSTGLVVGGATVAASAAGVFLGTAIGVTQPLPAGLWLGYTAAAVTANLVVLALHLLISARVDNQLVALGIGIVGTVIAICASGFPSWTAHLTPWGYYSLASAADYRGEQVVTLNPSYASIVALGVVGAVLFWLMTVRLDRQEVRA</sequence>